<keyword evidence="1" id="KW-0812">Transmembrane</keyword>
<feature type="transmembrane region" description="Helical" evidence="1">
    <location>
        <begin position="30"/>
        <end position="48"/>
    </location>
</feature>
<feature type="transmembrane region" description="Helical" evidence="1">
    <location>
        <begin position="5"/>
        <end position="24"/>
    </location>
</feature>
<keyword evidence="3" id="KW-1185">Reference proteome</keyword>
<evidence type="ECO:0008006" key="4">
    <source>
        <dbReference type="Google" id="ProtNLM"/>
    </source>
</evidence>
<gene>
    <name evidence="2" type="ORF">ACFOY1_13135</name>
</gene>
<keyword evidence="1" id="KW-1133">Transmembrane helix</keyword>
<evidence type="ECO:0000313" key="2">
    <source>
        <dbReference type="EMBL" id="MFC4201897.1"/>
    </source>
</evidence>
<keyword evidence="1" id="KW-0472">Membrane</keyword>
<organism evidence="2 3">
    <name type="scientific">Candidimonas humi</name>
    <dbReference type="NCBI Taxonomy" id="683355"/>
    <lineage>
        <taxon>Bacteria</taxon>
        <taxon>Pseudomonadati</taxon>
        <taxon>Pseudomonadota</taxon>
        <taxon>Betaproteobacteria</taxon>
        <taxon>Burkholderiales</taxon>
        <taxon>Alcaligenaceae</taxon>
        <taxon>Candidimonas</taxon>
    </lineage>
</organism>
<dbReference type="Proteomes" id="UP001595848">
    <property type="component" value="Unassembled WGS sequence"/>
</dbReference>
<accession>A0ABV8P2K8</accession>
<proteinExistence type="predicted"/>
<comment type="caution">
    <text evidence="2">The sequence shown here is derived from an EMBL/GenBank/DDBJ whole genome shotgun (WGS) entry which is preliminary data.</text>
</comment>
<dbReference type="EMBL" id="JBHSBV010000004">
    <property type="protein sequence ID" value="MFC4201897.1"/>
    <property type="molecule type" value="Genomic_DNA"/>
</dbReference>
<name>A0ABV8P2K8_9BURK</name>
<evidence type="ECO:0000256" key="1">
    <source>
        <dbReference type="SAM" id="Phobius"/>
    </source>
</evidence>
<protein>
    <recommendedName>
        <fullName evidence="4">DUF4175 domain-containing protein</fullName>
    </recommendedName>
</protein>
<evidence type="ECO:0000313" key="3">
    <source>
        <dbReference type="Proteomes" id="UP001595848"/>
    </source>
</evidence>
<dbReference type="RefSeq" id="WP_217964840.1">
    <property type="nucleotide sequence ID" value="NZ_JAHTBN010000004.1"/>
</dbReference>
<sequence>MKVWFWPIVVGVLSAIGLLSGLLYDGLGDAVSWLALLVPVALSVWYGWMRKNAVDDR</sequence>
<reference evidence="3" key="1">
    <citation type="journal article" date="2019" name="Int. J. Syst. Evol. Microbiol.">
        <title>The Global Catalogue of Microorganisms (GCM) 10K type strain sequencing project: providing services to taxonomists for standard genome sequencing and annotation.</title>
        <authorList>
            <consortium name="The Broad Institute Genomics Platform"/>
            <consortium name="The Broad Institute Genome Sequencing Center for Infectious Disease"/>
            <person name="Wu L."/>
            <person name="Ma J."/>
        </authorList>
    </citation>
    <scope>NUCLEOTIDE SEQUENCE [LARGE SCALE GENOMIC DNA]</scope>
    <source>
        <strain evidence="3">LMG 24813</strain>
    </source>
</reference>